<feature type="region of interest" description="Disordered" evidence="1">
    <location>
        <begin position="79"/>
        <end position="99"/>
    </location>
</feature>
<dbReference type="KEGG" id="nkf:Nkreftii_003107"/>
<evidence type="ECO:0000256" key="1">
    <source>
        <dbReference type="SAM" id="MobiDB-lite"/>
    </source>
</evidence>
<accession>A0A7S8FGE4</accession>
<evidence type="ECO:0000313" key="2">
    <source>
        <dbReference type="EMBL" id="QPD05333.1"/>
    </source>
</evidence>
<feature type="compositionally biased region" description="Polar residues" evidence="1">
    <location>
        <begin position="79"/>
        <end position="90"/>
    </location>
</feature>
<dbReference type="EMBL" id="CP047423">
    <property type="protein sequence ID" value="QPD05333.1"/>
    <property type="molecule type" value="Genomic_DNA"/>
</dbReference>
<organism evidence="2 3">
    <name type="scientific">Candidatus Nitrospira kreftii</name>
    <dbReference type="NCBI Taxonomy" id="2652173"/>
    <lineage>
        <taxon>Bacteria</taxon>
        <taxon>Pseudomonadati</taxon>
        <taxon>Nitrospirota</taxon>
        <taxon>Nitrospiria</taxon>
        <taxon>Nitrospirales</taxon>
        <taxon>Nitrospiraceae</taxon>
        <taxon>Nitrospira</taxon>
    </lineage>
</organism>
<proteinExistence type="predicted"/>
<dbReference type="AlphaFoldDB" id="A0A7S8FGE4"/>
<protein>
    <submittedName>
        <fullName evidence="2">Uncharacterized protein</fullName>
    </submittedName>
</protein>
<sequence length="99" mass="11646">MRLKGFILEDGQGREFVMVYERPHMQVKKMFALRGWQRRRLVPMHHTERELRQIVGGVVIELNDLFGNPLRRLEQVDKTFSNRKSSSTAPALSIRKVAR</sequence>
<gene>
    <name evidence="2" type="ORF">Nkreftii_003107</name>
</gene>
<name>A0A7S8FGE4_9BACT</name>
<dbReference type="Proteomes" id="UP000593737">
    <property type="component" value="Chromosome"/>
</dbReference>
<evidence type="ECO:0000313" key="3">
    <source>
        <dbReference type="Proteomes" id="UP000593737"/>
    </source>
</evidence>
<reference evidence="2 3" key="1">
    <citation type="journal article" date="2020" name="ISME J.">
        <title>Enrichment and physiological characterization of a novel comammox Nitrospira indicates ammonium inhibition of complete nitrification.</title>
        <authorList>
            <person name="Sakoula D."/>
            <person name="Koch H."/>
            <person name="Frank J."/>
            <person name="Jetten M.S.M."/>
            <person name="van Kessel M.A.H.J."/>
            <person name="Lucker S."/>
        </authorList>
    </citation>
    <scope>NUCLEOTIDE SEQUENCE [LARGE SCALE GENOMIC DNA]</scope>
    <source>
        <strain evidence="2">Comreactor17</strain>
    </source>
</reference>